<organism evidence="2 3">
    <name type="scientific">Fibrella aestuarina BUZ 2</name>
    <dbReference type="NCBI Taxonomy" id="1166018"/>
    <lineage>
        <taxon>Bacteria</taxon>
        <taxon>Pseudomonadati</taxon>
        <taxon>Bacteroidota</taxon>
        <taxon>Cytophagia</taxon>
        <taxon>Cytophagales</taxon>
        <taxon>Spirosomataceae</taxon>
        <taxon>Fibrella</taxon>
    </lineage>
</organism>
<feature type="signal peptide" evidence="1">
    <location>
        <begin position="1"/>
        <end position="20"/>
    </location>
</feature>
<keyword evidence="1" id="KW-0732">Signal</keyword>
<feature type="chain" id="PRO_5003630084" description="Outer membrane protein beta-barrel domain-containing protein" evidence="1">
    <location>
        <begin position="21"/>
        <end position="227"/>
    </location>
</feature>
<evidence type="ECO:0000313" key="3">
    <source>
        <dbReference type="Proteomes" id="UP000011058"/>
    </source>
</evidence>
<dbReference type="AlphaFoldDB" id="I0KDB6"/>
<keyword evidence="3" id="KW-1185">Reference proteome</keyword>
<dbReference type="OrthoDB" id="1150526at2"/>
<dbReference type="Proteomes" id="UP000011058">
    <property type="component" value="Chromosome"/>
</dbReference>
<protein>
    <recommendedName>
        <fullName evidence="4">Outer membrane protein beta-barrel domain-containing protein</fullName>
    </recommendedName>
</protein>
<dbReference type="RefSeq" id="WP_015333218.1">
    <property type="nucleotide sequence ID" value="NC_020054.1"/>
</dbReference>
<reference evidence="2 3" key="1">
    <citation type="journal article" date="2012" name="J. Bacteriol.">
        <title>Genome Sequence of Fibrella aestuarina BUZ 2T, a Filamentous Marine Bacterium.</title>
        <authorList>
            <person name="Filippini M."/>
            <person name="Qi W."/>
            <person name="Blom J."/>
            <person name="Goesmann A."/>
            <person name="Smits T.H."/>
            <person name="Bagheri H.C."/>
        </authorList>
    </citation>
    <scope>NUCLEOTIDE SEQUENCE [LARGE SCALE GENOMIC DNA]</scope>
    <source>
        <strain evidence="3">BUZ 2T</strain>
    </source>
</reference>
<dbReference type="KEGG" id="fae:FAES_4119"/>
<evidence type="ECO:0008006" key="4">
    <source>
        <dbReference type="Google" id="ProtNLM"/>
    </source>
</evidence>
<sequence>MYRMLLVLNCLLTYCQIALAQLPTGQSLLLGPVVAIDQVAYRGIGGGKGGFAADVRSGPAVGLMGVCQANRLQISAKAMYVRRSLQQVPYPGLIDTGFPNIYNDVVRTNTDLSVLSMPVGVAYRILPNGRFHWYLGGSLAIETLLKRGNKQYFDRQGNQLPILPEASIGPNISAGFGLQSTFQYAITPWVALQLEPAICYYPYGLLLSSAMVQAQGTAAVLIRLDGQ</sequence>
<evidence type="ECO:0000256" key="1">
    <source>
        <dbReference type="SAM" id="SignalP"/>
    </source>
</evidence>
<dbReference type="EMBL" id="HE796683">
    <property type="protein sequence ID" value="CCH02119.1"/>
    <property type="molecule type" value="Genomic_DNA"/>
</dbReference>
<accession>I0KDB6</accession>
<dbReference type="PATRIC" id="fig|1166018.3.peg.1069"/>
<gene>
    <name evidence="2" type="ORF">FAES_4119</name>
</gene>
<dbReference type="HOGENOM" id="CLU_1218306_0_0_10"/>
<evidence type="ECO:0000313" key="2">
    <source>
        <dbReference type="EMBL" id="CCH02119.1"/>
    </source>
</evidence>
<dbReference type="STRING" id="1166018.FAES_4119"/>
<name>I0KDB6_9BACT</name>
<proteinExistence type="predicted"/>